<evidence type="ECO:0000313" key="2">
    <source>
        <dbReference type="EMBL" id="EGO04673.1"/>
    </source>
</evidence>
<keyword evidence="3" id="KW-1185">Reference proteome</keyword>
<feature type="compositionally biased region" description="Pro residues" evidence="1">
    <location>
        <begin position="89"/>
        <end position="99"/>
    </location>
</feature>
<dbReference type="OrthoDB" id="2673594at2759"/>
<feature type="region of interest" description="Disordered" evidence="1">
    <location>
        <begin position="176"/>
        <end position="203"/>
    </location>
</feature>
<evidence type="ECO:0000313" key="3">
    <source>
        <dbReference type="Proteomes" id="UP000008063"/>
    </source>
</evidence>
<sequence>MLQAQSLRATPKLVFGSVLTPKALDTKPIGLELYSPRDVSSDLEGENNEISMQESEEASDIHMGVEGNIPDTNLEPDEQARPAQNAEPPQDPAPAPPAEPQVHQSTHIHQPAQYIRNLLRREGSVFGSNDRALLKGFQIPAVGSEADREVTEDNDLRELAANVAMTVVMADLEGVEPRTVEEAQKHPDRPKWEEAINEELNRL</sequence>
<feature type="region of interest" description="Disordered" evidence="1">
    <location>
        <begin position="35"/>
        <end position="109"/>
    </location>
</feature>
<gene>
    <name evidence="2" type="ORF">SERLA73DRAFT_149087</name>
</gene>
<dbReference type="AlphaFoldDB" id="F8PF00"/>
<dbReference type="Proteomes" id="UP000008063">
    <property type="component" value="Unassembled WGS sequence"/>
</dbReference>
<dbReference type="EMBL" id="GL945474">
    <property type="protein sequence ID" value="EGO04673.1"/>
    <property type="molecule type" value="Genomic_DNA"/>
</dbReference>
<organism evidence="3">
    <name type="scientific">Serpula lacrymans var. lacrymans (strain S7.3)</name>
    <name type="common">Dry rot fungus</name>
    <dbReference type="NCBI Taxonomy" id="936435"/>
    <lineage>
        <taxon>Eukaryota</taxon>
        <taxon>Fungi</taxon>
        <taxon>Dikarya</taxon>
        <taxon>Basidiomycota</taxon>
        <taxon>Agaricomycotina</taxon>
        <taxon>Agaricomycetes</taxon>
        <taxon>Agaricomycetidae</taxon>
        <taxon>Boletales</taxon>
        <taxon>Coniophorineae</taxon>
        <taxon>Serpulaceae</taxon>
        <taxon>Serpula</taxon>
    </lineage>
</organism>
<dbReference type="InParanoid" id="F8PF00"/>
<dbReference type="HOGENOM" id="CLU_116862_0_0_1"/>
<accession>F8PF00</accession>
<protein>
    <submittedName>
        <fullName evidence="2">Uncharacterized protein</fullName>
    </submittedName>
</protein>
<name>F8PF00_SERL3</name>
<reference evidence="3" key="1">
    <citation type="journal article" date="2011" name="Science">
        <title>The plant cell wall-decomposing machinery underlies the functional diversity of forest fungi.</title>
        <authorList>
            <person name="Eastwood D.C."/>
            <person name="Floudas D."/>
            <person name="Binder M."/>
            <person name="Majcherczyk A."/>
            <person name="Schneider P."/>
            <person name="Aerts A."/>
            <person name="Asiegbu F.O."/>
            <person name="Baker S.E."/>
            <person name="Barry K."/>
            <person name="Bendiksby M."/>
            <person name="Blumentritt M."/>
            <person name="Coutinho P.M."/>
            <person name="Cullen D."/>
            <person name="de Vries R.P."/>
            <person name="Gathman A."/>
            <person name="Goodell B."/>
            <person name="Henrissat B."/>
            <person name="Ihrmark K."/>
            <person name="Kauserud H."/>
            <person name="Kohler A."/>
            <person name="LaButti K."/>
            <person name="Lapidus A."/>
            <person name="Lavin J.L."/>
            <person name="Lee Y.-H."/>
            <person name="Lindquist E."/>
            <person name="Lilly W."/>
            <person name="Lucas S."/>
            <person name="Morin E."/>
            <person name="Murat C."/>
            <person name="Oguiza J.A."/>
            <person name="Park J."/>
            <person name="Pisabarro A.G."/>
            <person name="Riley R."/>
            <person name="Rosling A."/>
            <person name="Salamov A."/>
            <person name="Schmidt O."/>
            <person name="Schmutz J."/>
            <person name="Skrede I."/>
            <person name="Stenlid J."/>
            <person name="Wiebenga A."/>
            <person name="Xie X."/>
            <person name="Kuees U."/>
            <person name="Hibbett D.S."/>
            <person name="Hoffmeister D."/>
            <person name="Hoegberg N."/>
            <person name="Martin F."/>
            <person name="Grigoriev I.V."/>
            <person name="Watkinson S.C."/>
        </authorList>
    </citation>
    <scope>NUCLEOTIDE SEQUENCE [LARGE SCALE GENOMIC DNA]</scope>
    <source>
        <strain evidence="3">strain S7.3</strain>
    </source>
</reference>
<evidence type="ECO:0000256" key="1">
    <source>
        <dbReference type="SAM" id="MobiDB-lite"/>
    </source>
</evidence>
<proteinExistence type="predicted"/>